<dbReference type="OrthoDB" id="9784774at2"/>
<dbReference type="PROSITE" id="PS51186">
    <property type="entry name" value="GNAT"/>
    <property type="match status" value="1"/>
</dbReference>
<dbReference type="Pfam" id="PF13508">
    <property type="entry name" value="Acetyltransf_7"/>
    <property type="match status" value="1"/>
</dbReference>
<sequence length="115" mass="13385">MGFIEFSEHNNSIIWLGGLEEYQNQGMGLKLLEHAIANLDYNCRITVNAYADIYTLGQPARKLYFKHGFVKTSSEIFNINDMKWFNSLRVVAKLIQEISEATTFCLNLFCYFRDK</sequence>
<evidence type="ECO:0000259" key="1">
    <source>
        <dbReference type="PROSITE" id="PS51186"/>
    </source>
</evidence>
<dbReference type="GO" id="GO:0016747">
    <property type="term" value="F:acyltransferase activity, transferring groups other than amino-acyl groups"/>
    <property type="evidence" value="ECO:0007669"/>
    <property type="project" value="InterPro"/>
</dbReference>
<name>A0A0C1U564_9CLOT</name>
<gene>
    <name evidence="2" type="ORF">U732_3718</name>
</gene>
<dbReference type="RefSeq" id="WP_039630987.1">
    <property type="nucleotide sequence ID" value="NZ_AYSO01000013.1"/>
</dbReference>
<dbReference type="EMBL" id="AYSO01000013">
    <property type="protein sequence ID" value="KIE47884.1"/>
    <property type="molecule type" value="Genomic_DNA"/>
</dbReference>
<dbReference type="Gene3D" id="3.40.630.30">
    <property type="match status" value="1"/>
</dbReference>
<comment type="caution">
    <text evidence="2">The sequence shown here is derived from an EMBL/GenBank/DDBJ whole genome shotgun (WGS) entry which is preliminary data.</text>
</comment>
<keyword evidence="2" id="KW-0808">Transferase</keyword>
<dbReference type="InterPro" id="IPR016181">
    <property type="entry name" value="Acyl_CoA_acyltransferase"/>
</dbReference>
<dbReference type="InterPro" id="IPR000182">
    <property type="entry name" value="GNAT_dom"/>
</dbReference>
<evidence type="ECO:0000313" key="3">
    <source>
        <dbReference type="Proteomes" id="UP000031366"/>
    </source>
</evidence>
<dbReference type="STRING" id="29341.RSJ17_17380"/>
<dbReference type="SUPFAM" id="SSF55729">
    <property type="entry name" value="Acyl-CoA N-acyltransferases (Nat)"/>
    <property type="match status" value="1"/>
</dbReference>
<keyword evidence="3" id="KW-1185">Reference proteome</keyword>
<proteinExistence type="predicted"/>
<reference evidence="2 3" key="1">
    <citation type="journal article" date="2015" name="Infect. Genet. Evol.">
        <title>Genomic sequences of six botulinum neurotoxin-producing strains representing three clostridial species illustrate the mobility and diversity of botulinum neurotoxin genes.</title>
        <authorList>
            <person name="Smith T.J."/>
            <person name="Hill K.K."/>
            <person name="Xie G."/>
            <person name="Foley B.T."/>
            <person name="Williamson C.H."/>
            <person name="Foster J.T."/>
            <person name="Johnson S.L."/>
            <person name="Chertkov O."/>
            <person name="Teshima H."/>
            <person name="Gibbons H.S."/>
            <person name="Johnsky L.A."/>
            <person name="Karavis M.A."/>
            <person name="Smith L.A."/>
        </authorList>
    </citation>
    <scope>NUCLEOTIDE SEQUENCE [LARGE SCALE GENOMIC DNA]</scope>
    <source>
        <strain evidence="2 3">CDC 2741</strain>
    </source>
</reference>
<feature type="domain" description="N-acetyltransferase" evidence="1">
    <location>
        <begin position="1"/>
        <end position="91"/>
    </location>
</feature>
<accession>A0A0C1U564</accession>
<evidence type="ECO:0000313" key="2">
    <source>
        <dbReference type="EMBL" id="KIE47884.1"/>
    </source>
</evidence>
<dbReference type="CDD" id="cd04301">
    <property type="entry name" value="NAT_SF"/>
    <property type="match status" value="1"/>
</dbReference>
<dbReference type="AlphaFoldDB" id="A0A0C1U564"/>
<dbReference type="Proteomes" id="UP000031366">
    <property type="component" value="Unassembled WGS sequence"/>
</dbReference>
<organism evidence="2 3">
    <name type="scientific">Clostridium argentinense CDC 2741</name>
    <dbReference type="NCBI Taxonomy" id="1418104"/>
    <lineage>
        <taxon>Bacteria</taxon>
        <taxon>Bacillati</taxon>
        <taxon>Bacillota</taxon>
        <taxon>Clostridia</taxon>
        <taxon>Eubacteriales</taxon>
        <taxon>Clostridiaceae</taxon>
        <taxon>Clostridium</taxon>
    </lineage>
</organism>
<protein>
    <submittedName>
        <fullName evidence="2">Acetyltransferase family protein</fullName>
    </submittedName>
</protein>